<name>A0A9X8HKW5_PSEPU</name>
<comment type="caution">
    <text evidence="1">The sequence shown here is derived from an EMBL/GenBank/DDBJ whole genome shotgun (WGS) entry which is preliminary data.</text>
</comment>
<dbReference type="PANTHER" id="PTHR14097:SF8">
    <property type="entry name" value="NAD(P)-BINDING DOMAIN-CONTAINING PROTEIN"/>
    <property type="match status" value="1"/>
</dbReference>
<proteinExistence type="predicted"/>
<sequence length="232" mass="25325">MNIVIFGASGMIGSGVLRECLAAQDVESVRLIGRSRLNAQHPKLRQVVRPAFADNPSTLLDDDLRDVDACFFCLGVSAAGMTQAQYTHMTYRLTLAVAQRVCELNPHATFIYVSGAGADSSETSSTMWARVRGMTENSLLRLPFRRVHILRPAVIQPLHGATSRTRAYRVFYRLTGPLLSLARALLPEKVLSTEVIGQAMLSIARHGATQPVLDSAQIYHTALREKPAPNGG</sequence>
<dbReference type="PANTHER" id="PTHR14097">
    <property type="entry name" value="OXIDOREDUCTASE HTATIP2"/>
    <property type="match status" value="1"/>
</dbReference>
<dbReference type="RefSeq" id="WP_123752874.1">
    <property type="nucleotide sequence ID" value="NZ_RJUR01000012.1"/>
</dbReference>
<evidence type="ECO:0000313" key="2">
    <source>
        <dbReference type="Proteomes" id="UP000269115"/>
    </source>
</evidence>
<dbReference type="InterPro" id="IPR036291">
    <property type="entry name" value="NAD(P)-bd_dom_sf"/>
</dbReference>
<gene>
    <name evidence="1" type="ORF">EDF85_2290</name>
</gene>
<dbReference type="SUPFAM" id="SSF51735">
    <property type="entry name" value="NAD(P)-binding Rossmann-fold domains"/>
    <property type="match status" value="1"/>
</dbReference>
<organism evidence="1 2">
    <name type="scientific">Pseudomonas putida</name>
    <name type="common">Arthrobacter siderocapsulatus</name>
    <dbReference type="NCBI Taxonomy" id="303"/>
    <lineage>
        <taxon>Bacteria</taxon>
        <taxon>Pseudomonadati</taxon>
        <taxon>Pseudomonadota</taxon>
        <taxon>Gammaproteobacteria</taxon>
        <taxon>Pseudomonadales</taxon>
        <taxon>Pseudomonadaceae</taxon>
        <taxon>Pseudomonas</taxon>
    </lineage>
</organism>
<accession>A0A9X8HKW5</accession>
<dbReference type="GeneID" id="87483084"/>
<evidence type="ECO:0008006" key="3">
    <source>
        <dbReference type="Google" id="ProtNLM"/>
    </source>
</evidence>
<evidence type="ECO:0000313" key="1">
    <source>
        <dbReference type="EMBL" id="ROQ51819.1"/>
    </source>
</evidence>
<dbReference type="EMBL" id="RJUR01000012">
    <property type="protein sequence ID" value="ROQ51819.1"/>
    <property type="molecule type" value="Genomic_DNA"/>
</dbReference>
<dbReference type="Proteomes" id="UP000269115">
    <property type="component" value="Unassembled WGS sequence"/>
</dbReference>
<reference evidence="1 2" key="1">
    <citation type="submission" date="2018-11" db="EMBL/GenBank/DDBJ databases">
        <title>Genomic analyses of the natural microbiome of Caenorhabditis elegans.</title>
        <authorList>
            <person name="Samuel B."/>
        </authorList>
    </citation>
    <scope>NUCLEOTIDE SEQUENCE [LARGE SCALE GENOMIC DNA]</scope>
    <source>
        <strain evidence="1 2">BIGb0473</strain>
    </source>
</reference>
<protein>
    <recommendedName>
        <fullName evidence="3">Epimerase</fullName>
    </recommendedName>
</protein>
<dbReference type="Gene3D" id="3.40.50.720">
    <property type="entry name" value="NAD(P)-binding Rossmann-like Domain"/>
    <property type="match status" value="1"/>
</dbReference>
<dbReference type="AlphaFoldDB" id="A0A9X8HKW5"/>